<feature type="signal peptide" evidence="1">
    <location>
        <begin position="1"/>
        <end position="28"/>
    </location>
</feature>
<protein>
    <submittedName>
        <fullName evidence="3">Sugar phosphate isomerase/epimerase</fullName>
    </submittedName>
</protein>
<dbReference type="InterPro" id="IPR050312">
    <property type="entry name" value="IolE/XylAMocC-like"/>
</dbReference>
<dbReference type="KEGG" id="hbs:IPV69_16040"/>
<dbReference type="RefSeq" id="WP_206290700.1">
    <property type="nucleotide sequence ID" value="NZ_CP063458.1"/>
</dbReference>
<sequence>MTTDRSRRDLLKSAMFAAAMPIAGVAFAADEPKDLLKPSNPTAGPDRFKGLKVGVASYTFRKVTLEQTIKAIQRVGLHYVSIKDFHLPMKSTAEERKAVAKAFVDAGIMPLSCGNVKLTTDEAASRNAFEYVRDTGAKVMVCAPDPAALPMLEKLVKEFDIKLAIHNHGPEDKIFPSPYEVQKAVEKLDPRIGYCIDVGHTARAGHDPAKAMRDLKDRLYDVHFKDVADLKGKSAKSEIELGRGELNIKSMTQALIEIGFVGHVGFEHEKDPIDPLPGLAESVGYLKGVIAAM</sequence>
<keyword evidence="3" id="KW-0413">Isomerase</keyword>
<dbReference type="Pfam" id="PF01261">
    <property type="entry name" value="AP_endonuc_2"/>
    <property type="match status" value="1"/>
</dbReference>
<name>A0A7M2WT59_9BACT</name>
<gene>
    <name evidence="3" type="ORF">IPV69_16040</name>
</gene>
<dbReference type="Gene3D" id="3.20.20.150">
    <property type="entry name" value="Divalent-metal-dependent TIM barrel enzymes"/>
    <property type="match status" value="1"/>
</dbReference>
<dbReference type="InterPro" id="IPR036237">
    <property type="entry name" value="Xyl_isomerase-like_sf"/>
</dbReference>
<proteinExistence type="predicted"/>
<accession>A0A7M2WT59</accession>
<dbReference type="PANTHER" id="PTHR12110:SF41">
    <property type="entry name" value="INOSOSE DEHYDRATASE"/>
    <property type="match status" value="1"/>
</dbReference>
<feature type="domain" description="Xylose isomerase-like TIM barrel" evidence="2">
    <location>
        <begin position="128"/>
        <end position="287"/>
    </location>
</feature>
<evidence type="ECO:0000313" key="3">
    <source>
        <dbReference type="EMBL" id="QOV87790.1"/>
    </source>
</evidence>
<feature type="chain" id="PRO_5034003381" evidence="1">
    <location>
        <begin position="29"/>
        <end position="293"/>
    </location>
</feature>
<dbReference type="Proteomes" id="UP000593765">
    <property type="component" value="Chromosome"/>
</dbReference>
<dbReference type="InterPro" id="IPR013022">
    <property type="entry name" value="Xyl_isomerase-like_TIM-brl"/>
</dbReference>
<organism evidence="3 4">
    <name type="scientific">Humisphaera borealis</name>
    <dbReference type="NCBI Taxonomy" id="2807512"/>
    <lineage>
        <taxon>Bacteria</taxon>
        <taxon>Pseudomonadati</taxon>
        <taxon>Planctomycetota</taxon>
        <taxon>Phycisphaerae</taxon>
        <taxon>Tepidisphaerales</taxon>
        <taxon>Tepidisphaeraceae</taxon>
        <taxon>Humisphaera</taxon>
    </lineage>
</organism>
<dbReference type="EMBL" id="CP063458">
    <property type="protein sequence ID" value="QOV87790.1"/>
    <property type="molecule type" value="Genomic_DNA"/>
</dbReference>
<dbReference type="InterPro" id="IPR006311">
    <property type="entry name" value="TAT_signal"/>
</dbReference>
<keyword evidence="1" id="KW-0732">Signal</keyword>
<reference evidence="3 4" key="1">
    <citation type="submission" date="2020-10" db="EMBL/GenBank/DDBJ databases">
        <title>Wide distribution of Phycisphaera-like planctomycetes from WD2101 soil group in peatlands and genome analysis of the first cultivated representative.</title>
        <authorList>
            <person name="Dedysh S.N."/>
            <person name="Beletsky A.V."/>
            <person name="Ivanova A."/>
            <person name="Kulichevskaya I.S."/>
            <person name="Suzina N.E."/>
            <person name="Philippov D.A."/>
            <person name="Rakitin A.L."/>
            <person name="Mardanov A.V."/>
            <person name="Ravin N.V."/>
        </authorList>
    </citation>
    <scope>NUCLEOTIDE SEQUENCE [LARGE SCALE GENOMIC DNA]</scope>
    <source>
        <strain evidence="3 4">M1803</strain>
    </source>
</reference>
<evidence type="ECO:0000313" key="4">
    <source>
        <dbReference type="Proteomes" id="UP000593765"/>
    </source>
</evidence>
<dbReference type="PANTHER" id="PTHR12110">
    <property type="entry name" value="HYDROXYPYRUVATE ISOMERASE"/>
    <property type="match status" value="1"/>
</dbReference>
<evidence type="ECO:0000259" key="2">
    <source>
        <dbReference type="Pfam" id="PF01261"/>
    </source>
</evidence>
<dbReference type="SUPFAM" id="SSF51658">
    <property type="entry name" value="Xylose isomerase-like"/>
    <property type="match status" value="1"/>
</dbReference>
<dbReference type="GO" id="GO:0016853">
    <property type="term" value="F:isomerase activity"/>
    <property type="evidence" value="ECO:0007669"/>
    <property type="project" value="UniProtKB-KW"/>
</dbReference>
<evidence type="ECO:0000256" key="1">
    <source>
        <dbReference type="SAM" id="SignalP"/>
    </source>
</evidence>
<dbReference type="AlphaFoldDB" id="A0A7M2WT59"/>
<keyword evidence="4" id="KW-1185">Reference proteome</keyword>
<dbReference type="PROSITE" id="PS51318">
    <property type="entry name" value="TAT"/>
    <property type="match status" value="1"/>
</dbReference>